<name>A0A9P7AST2_9AGAM</name>
<feature type="region of interest" description="Disordered" evidence="1">
    <location>
        <begin position="1"/>
        <end position="61"/>
    </location>
</feature>
<reference evidence="2" key="1">
    <citation type="journal article" date="2020" name="New Phytol.">
        <title>Comparative genomics reveals dynamic genome evolution in host specialist ectomycorrhizal fungi.</title>
        <authorList>
            <person name="Lofgren L.A."/>
            <person name="Nguyen N.H."/>
            <person name="Vilgalys R."/>
            <person name="Ruytinx J."/>
            <person name="Liao H.L."/>
            <person name="Branco S."/>
            <person name="Kuo A."/>
            <person name="LaButti K."/>
            <person name="Lipzen A."/>
            <person name="Andreopoulos W."/>
            <person name="Pangilinan J."/>
            <person name="Riley R."/>
            <person name="Hundley H."/>
            <person name="Na H."/>
            <person name="Barry K."/>
            <person name="Grigoriev I.V."/>
            <person name="Stajich J.E."/>
            <person name="Kennedy P.G."/>
        </authorList>
    </citation>
    <scope>NUCLEOTIDE SEQUENCE</scope>
    <source>
        <strain evidence="2">MN1</strain>
    </source>
</reference>
<dbReference type="Proteomes" id="UP000807769">
    <property type="component" value="Unassembled WGS sequence"/>
</dbReference>
<proteinExistence type="predicted"/>
<gene>
    <name evidence="2" type="ORF">BJ212DRAFT_610359</name>
</gene>
<accession>A0A9P7AST2</accession>
<dbReference type="RefSeq" id="XP_041185187.1">
    <property type="nucleotide sequence ID" value="XM_041343652.1"/>
</dbReference>
<dbReference type="EMBL" id="JABBWG010000342">
    <property type="protein sequence ID" value="KAG1794996.1"/>
    <property type="molecule type" value="Genomic_DNA"/>
</dbReference>
<evidence type="ECO:0000256" key="1">
    <source>
        <dbReference type="SAM" id="MobiDB-lite"/>
    </source>
</evidence>
<evidence type="ECO:0000313" key="2">
    <source>
        <dbReference type="EMBL" id="KAG1794996.1"/>
    </source>
</evidence>
<protein>
    <submittedName>
        <fullName evidence="2">Uncharacterized protein</fullName>
    </submittedName>
</protein>
<comment type="caution">
    <text evidence="2">The sequence shown here is derived from an EMBL/GenBank/DDBJ whole genome shotgun (WGS) entry which is preliminary data.</text>
</comment>
<sequence length="104" mass="11431">MAPPQERSPRAASRADSLFDDESVIDQRHLSPGAHLMPPPSLPCRGIIQSPVLSSDHDSPDTSFAVRPAGRFFKPRAAAAELYSLALDIPPLSQRRLQRKDTDM</sequence>
<evidence type="ECO:0000313" key="3">
    <source>
        <dbReference type="Proteomes" id="UP000807769"/>
    </source>
</evidence>
<dbReference type="GeneID" id="64637668"/>
<keyword evidence="3" id="KW-1185">Reference proteome</keyword>
<organism evidence="2 3">
    <name type="scientific">Suillus subaureus</name>
    <dbReference type="NCBI Taxonomy" id="48587"/>
    <lineage>
        <taxon>Eukaryota</taxon>
        <taxon>Fungi</taxon>
        <taxon>Dikarya</taxon>
        <taxon>Basidiomycota</taxon>
        <taxon>Agaricomycotina</taxon>
        <taxon>Agaricomycetes</taxon>
        <taxon>Agaricomycetidae</taxon>
        <taxon>Boletales</taxon>
        <taxon>Suillineae</taxon>
        <taxon>Suillaceae</taxon>
        <taxon>Suillus</taxon>
    </lineage>
</organism>
<dbReference type="AlphaFoldDB" id="A0A9P7AST2"/>